<feature type="non-terminal residue" evidence="1">
    <location>
        <position position="25"/>
    </location>
</feature>
<name>A0A558ZY57_STREE</name>
<protein>
    <submittedName>
        <fullName evidence="1">Sugar ABC transporter substrate-binding protein</fullName>
    </submittedName>
</protein>
<organism evidence="1 2">
    <name type="scientific">Streptococcus pneumoniae</name>
    <dbReference type="NCBI Taxonomy" id="1313"/>
    <lineage>
        <taxon>Bacteria</taxon>
        <taxon>Bacillati</taxon>
        <taxon>Bacillota</taxon>
        <taxon>Bacilli</taxon>
        <taxon>Lactobacillales</taxon>
        <taxon>Streptococcaceae</taxon>
        <taxon>Streptococcus</taxon>
    </lineage>
</organism>
<accession>A0A558ZY57</accession>
<evidence type="ECO:0000313" key="2">
    <source>
        <dbReference type="Proteomes" id="UP000320896"/>
    </source>
</evidence>
<dbReference type="Proteomes" id="UP000320896">
    <property type="component" value="Unassembled WGS sequence"/>
</dbReference>
<gene>
    <name evidence="1" type="ORF">AZJ70_10670</name>
</gene>
<comment type="caution">
    <text evidence="1">The sequence shown here is derived from an EMBL/GenBank/DDBJ whole genome shotgun (WGS) entry which is preliminary data.</text>
</comment>
<dbReference type="AlphaFoldDB" id="A0A558ZY57"/>
<dbReference type="PROSITE" id="PS51257">
    <property type="entry name" value="PROKAR_LIPOPROTEIN"/>
    <property type="match status" value="1"/>
</dbReference>
<reference evidence="1 2" key="1">
    <citation type="submission" date="2019-07" db="EMBL/GenBank/DDBJ databases">
        <authorList>
            <person name="Mohale T."/>
        </authorList>
    </citation>
    <scope>NUCLEOTIDE SEQUENCE [LARGE SCALE GENOMIC DNA]</scope>
    <source>
        <strain evidence="1 2">NTPn 126</strain>
    </source>
</reference>
<dbReference type="EMBL" id="VMWH01000189">
    <property type="protein sequence ID" value="TVW82312.1"/>
    <property type="molecule type" value="Genomic_DNA"/>
</dbReference>
<sequence>MKFRKLACTVLAGAAVLGLAACGNS</sequence>
<evidence type="ECO:0000313" key="1">
    <source>
        <dbReference type="EMBL" id="TVW82312.1"/>
    </source>
</evidence>
<proteinExistence type="predicted"/>